<name>A0A6J4MHK1_9CHLR</name>
<gene>
    <name evidence="1" type="ORF">AVDCRST_MAG93-7447</name>
</gene>
<dbReference type="EMBL" id="CADCTR010002513">
    <property type="protein sequence ID" value="CAA9357639.1"/>
    <property type="molecule type" value="Genomic_DNA"/>
</dbReference>
<protein>
    <submittedName>
        <fullName evidence="1">Uncharacterized protein</fullName>
    </submittedName>
</protein>
<reference evidence="1" key="1">
    <citation type="submission" date="2020-02" db="EMBL/GenBank/DDBJ databases">
        <authorList>
            <person name="Meier V. D."/>
        </authorList>
    </citation>
    <scope>NUCLEOTIDE SEQUENCE</scope>
    <source>
        <strain evidence="1">AVDCRST_MAG93</strain>
    </source>
</reference>
<sequence length="39" mass="4378">MAALGTPWMWREHRVSPLRDVQAVSKSVHDQDPPSVPPV</sequence>
<evidence type="ECO:0000313" key="1">
    <source>
        <dbReference type="EMBL" id="CAA9357639.1"/>
    </source>
</evidence>
<organism evidence="1">
    <name type="scientific">uncultured Chloroflexia bacterium</name>
    <dbReference type="NCBI Taxonomy" id="1672391"/>
    <lineage>
        <taxon>Bacteria</taxon>
        <taxon>Bacillati</taxon>
        <taxon>Chloroflexota</taxon>
        <taxon>Chloroflexia</taxon>
        <taxon>environmental samples</taxon>
    </lineage>
</organism>
<accession>A0A6J4MHK1</accession>
<proteinExistence type="predicted"/>
<dbReference type="AlphaFoldDB" id="A0A6J4MHK1"/>